<dbReference type="OrthoDB" id="4350047at2"/>
<organism evidence="2 3">
    <name type="scientific">Kibdelosporangium aridum</name>
    <dbReference type="NCBI Taxonomy" id="2030"/>
    <lineage>
        <taxon>Bacteria</taxon>
        <taxon>Bacillati</taxon>
        <taxon>Actinomycetota</taxon>
        <taxon>Actinomycetes</taxon>
        <taxon>Pseudonocardiales</taxon>
        <taxon>Pseudonocardiaceae</taxon>
        <taxon>Kibdelosporangium</taxon>
    </lineage>
</organism>
<sequence>MARLVAIALVFLVLDRLVVMVLNRVHGKWLVRVLAAVGLVLLVGGVLAMLGLIGTPPLLSSIFLGIGAVLTLRFVPALIFRGKKVEGFSRRDHAALYTALILALFWAATLYAQELGERAARNVDANPASLSLVTIFTKEHLDLPGSDVRPDMVTGLDDRPYYRYSGLSLLAYSNDRLFLVTGRYSSDFRPSIAVIRDTDAVRFEIAAPR</sequence>
<evidence type="ECO:0000313" key="2">
    <source>
        <dbReference type="EMBL" id="RSM79000.1"/>
    </source>
</evidence>
<proteinExistence type="predicted"/>
<accession>A0A428Z1S9</accession>
<comment type="caution">
    <text evidence="2">The sequence shown here is derived from an EMBL/GenBank/DDBJ whole genome shotgun (WGS) entry which is preliminary data.</text>
</comment>
<keyword evidence="1" id="KW-0812">Transmembrane</keyword>
<protein>
    <submittedName>
        <fullName evidence="2">Uncharacterized protein</fullName>
    </submittedName>
</protein>
<feature type="transmembrane region" description="Helical" evidence="1">
    <location>
        <begin position="6"/>
        <end position="22"/>
    </location>
</feature>
<dbReference type="RefSeq" id="WP_037259102.1">
    <property type="nucleotide sequence ID" value="NZ_QHKI01000034.1"/>
</dbReference>
<feature type="transmembrane region" description="Helical" evidence="1">
    <location>
        <begin position="59"/>
        <end position="82"/>
    </location>
</feature>
<feature type="transmembrane region" description="Helical" evidence="1">
    <location>
        <begin position="94"/>
        <end position="112"/>
    </location>
</feature>
<dbReference type="Proteomes" id="UP000287547">
    <property type="component" value="Unassembled WGS sequence"/>
</dbReference>
<evidence type="ECO:0000256" key="1">
    <source>
        <dbReference type="SAM" id="Phobius"/>
    </source>
</evidence>
<reference evidence="2 3" key="1">
    <citation type="submission" date="2018-05" db="EMBL/GenBank/DDBJ databases">
        <title>Evolution of GPA BGCs.</title>
        <authorList>
            <person name="Waglechner N."/>
            <person name="Wright G.D."/>
        </authorList>
    </citation>
    <scope>NUCLEOTIDE SEQUENCE [LARGE SCALE GENOMIC DNA]</scope>
    <source>
        <strain evidence="2 3">A82846</strain>
    </source>
</reference>
<dbReference type="AlphaFoldDB" id="A0A428Z1S9"/>
<keyword evidence="1" id="KW-1133">Transmembrane helix</keyword>
<dbReference type="EMBL" id="QHKI01000034">
    <property type="protein sequence ID" value="RSM79000.1"/>
    <property type="molecule type" value="Genomic_DNA"/>
</dbReference>
<evidence type="ECO:0000313" key="3">
    <source>
        <dbReference type="Proteomes" id="UP000287547"/>
    </source>
</evidence>
<keyword evidence="1" id="KW-0472">Membrane</keyword>
<name>A0A428Z1S9_KIBAR</name>
<feature type="transmembrane region" description="Helical" evidence="1">
    <location>
        <begin position="29"/>
        <end position="53"/>
    </location>
</feature>
<gene>
    <name evidence="2" type="ORF">DMH04_32530</name>
</gene>